<accession>A0A6A4FIY0</accession>
<organism evidence="2 3">
    <name type="scientific">Phytophthora rubi</name>
    <dbReference type="NCBI Taxonomy" id="129364"/>
    <lineage>
        <taxon>Eukaryota</taxon>
        <taxon>Sar</taxon>
        <taxon>Stramenopiles</taxon>
        <taxon>Oomycota</taxon>
        <taxon>Peronosporomycetes</taxon>
        <taxon>Peronosporales</taxon>
        <taxon>Peronosporaceae</taxon>
        <taxon>Phytophthora</taxon>
    </lineage>
</organism>
<name>A0A6A4FIY0_9STRA</name>
<dbReference type="Pfam" id="PF20681">
    <property type="entry name" value="DUF6818"/>
    <property type="match status" value="1"/>
</dbReference>
<dbReference type="InterPro" id="IPR049203">
    <property type="entry name" value="DUF6818"/>
</dbReference>
<evidence type="ECO:0000313" key="2">
    <source>
        <dbReference type="EMBL" id="KAE9336917.1"/>
    </source>
</evidence>
<evidence type="ECO:0000313" key="3">
    <source>
        <dbReference type="Proteomes" id="UP000434957"/>
    </source>
</evidence>
<gene>
    <name evidence="2" type="ORF">PR003_g12270</name>
</gene>
<sequence length="49" mass="5295">MESLRRKFKALYGLHKPTRCAGMPAHVALATAVKQLIDVCSSSSHPPCS</sequence>
<proteinExistence type="predicted"/>
<dbReference type="AlphaFoldDB" id="A0A6A4FIY0"/>
<evidence type="ECO:0000259" key="1">
    <source>
        <dbReference type="Pfam" id="PF20681"/>
    </source>
</evidence>
<dbReference type="Proteomes" id="UP000434957">
    <property type="component" value="Unassembled WGS sequence"/>
</dbReference>
<reference evidence="2 3" key="1">
    <citation type="submission" date="2018-08" db="EMBL/GenBank/DDBJ databases">
        <title>Genomic investigation of the strawberry pathogen Phytophthora fragariae indicates pathogenicity is determined by transcriptional variation in three key races.</title>
        <authorList>
            <person name="Adams T.M."/>
            <person name="Armitage A.D."/>
            <person name="Sobczyk M.K."/>
            <person name="Bates H.J."/>
            <person name="Dunwell J.M."/>
            <person name="Nellist C.F."/>
            <person name="Harrison R.J."/>
        </authorList>
    </citation>
    <scope>NUCLEOTIDE SEQUENCE [LARGE SCALE GENOMIC DNA]</scope>
    <source>
        <strain evidence="2 3">SCRP333</strain>
    </source>
</reference>
<comment type="caution">
    <text evidence="2">The sequence shown here is derived from an EMBL/GenBank/DDBJ whole genome shotgun (WGS) entry which is preliminary data.</text>
</comment>
<protein>
    <recommendedName>
        <fullName evidence="1">DUF6818 domain-containing protein</fullName>
    </recommendedName>
</protein>
<dbReference type="EMBL" id="QXFT01000734">
    <property type="protein sequence ID" value="KAE9336917.1"/>
    <property type="molecule type" value="Genomic_DNA"/>
</dbReference>
<keyword evidence="3" id="KW-1185">Reference proteome</keyword>
<feature type="domain" description="DUF6818" evidence="1">
    <location>
        <begin position="1"/>
        <end position="39"/>
    </location>
</feature>